<dbReference type="EMBL" id="KY684109">
    <property type="protein sequence ID" value="ARF11737.1"/>
    <property type="molecule type" value="Genomic_DNA"/>
</dbReference>
<protein>
    <submittedName>
        <fullName evidence="1">Uncharacterized protein</fullName>
    </submittedName>
</protein>
<sequence>MNYSMPNPYKDHLQYYEKVSRMIERYEQYNQFYIFTGVGNGGKSINHIKSILQDPKLAPYDSDNDEPAN</sequence>
<gene>
    <name evidence="1" type="ORF">Klosneuvirus_2_173</name>
</gene>
<organism evidence="1">
    <name type="scientific">Klosneuvirus KNV1</name>
    <dbReference type="NCBI Taxonomy" id="1977640"/>
    <lineage>
        <taxon>Viruses</taxon>
        <taxon>Varidnaviria</taxon>
        <taxon>Bamfordvirae</taxon>
        <taxon>Nucleocytoviricota</taxon>
        <taxon>Megaviricetes</taxon>
        <taxon>Imitervirales</taxon>
        <taxon>Mimiviridae</taxon>
        <taxon>Klosneuvirinae</taxon>
        <taxon>Klosneuvirus</taxon>
    </lineage>
</organism>
<name>A0A1V0SJ36_9VIRU</name>
<evidence type="ECO:0000313" key="1">
    <source>
        <dbReference type="EMBL" id="ARF11737.1"/>
    </source>
</evidence>
<accession>A0A1V0SJ36</accession>
<reference evidence="1" key="1">
    <citation type="journal article" date="2017" name="Science">
        <title>Giant viruses with an expanded complement of translation system components.</title>
        <authorList>
            <person name="Schulz F."/>
            <person name="Yutin N."/>
            <person name="Ivanova N.N."/>
            <person name="Ortega D.R."/>
            <person name="Lee T.K."/>
            <person name="Vierheilig J."/>
            <person name="Daims H."/>
            <person name="Horn M."/>
            <person name="Wagner M."/>
            <person name="Jensen G.J."/>
            <person name="Kyrpides N.C."/>
            <person name="Koonin E.V."/>
            <person name="Woyke T."/>
        </authorList>
    </citation>
    <scope>NUCLEOTIDE SEQUENCE</scope>
    <source>
        <strain evidence="1">KNV1</strain>
    </source>
</reference>
<proteinExistence type="predicted"/>